<sequence length="146" mass="16163">MISRSSHFWLLFLFLSLVSSVFAAAPTSFCKCTCFSNSTIIQLGKPNSESSIISRSWFPHGSDSSSSSSIIDDRLLVPRASSDKDDKKFRALNCNDCNRRFCLDYGLPKCKGATEADVVTTCFRRQREKLLPTNIKPTGIGDPIGE</sequence>
<reference evidence="2 3" key="1">
    <citation type="submission" date="2017-10" db="EMBL/GenBank/DDBJ databases">
        <title>Comparative genomics in systemic dimorphic fungi from Ajellomycetaceae.</title>
        <authorList>
            <person name="Munoz J.F."/>
            <person name="Mcewen J.G."/>
            <person name="Clay O.K."/>
            <person name="Cuomo C.A."/>
        </authorList>
    </citation>
    <scope>NUCLEOTIDE SEQUENCE [LARGE SCALE GENOMIC DNA]</scope>
    <source>
        <strain evidence="2 3">UAMH7299</strain>
    </source>
</reference>
<dbReference type="OrthoDB" id="2142503at2759"/>
<comment type="caution">
    <text evidence="2">The sequence shown here is derived from an EMBL/GenBank/DDBJ whole genome shotgun (WGS) entry which is preliminary data.</text>
</comment>
<feature type="signal peptide" evidence="1">
    <location>
        <begin position="1"/>
        <end position="23"/>
    </location>
</feature>
<gene>
    <name evidence="2" type="ORF">AJ80_04368</name>
</gene>
<name>A0A2B7YBR9_POLH7</name>
<evidence type="ECO:0000313" key="2">
    <source>
        <dbReference type="EMBL" id="PGH18715.1"/>
    </source>
</evidence>
<keyword evidence="1" id="KW-0732">Signal</keyword>
<dbReference type="AlphaFoldDB" id="A0A2B7YBR9"/>
<dbReference type="EMBL" id="PDNA01000055">
    <property type="protein sequence ID" value="PGH18715.1"/>
    <property type="molecule type" value="Genomic_DNA"/>
</dbReference>
<evidence type="ECO:0000256" key="1">
    <source>
        <dbReference type="SAM" id="SignalP"/>
    </source>
</evidence>
<organism evidence="2 3">
    <name type="scientific">Polytolypa hystricis (strain UAMH7299)</name>
    <dbReference type="NCBI Taxonomy" id="1447883"/>
    <lineage>
        <taxon>Eukaryota</taxon>
        <taxon>Fungi</taxon>
        <taxon>Dikarya</taxon>
        <taxon>Ascomycota</taxon>
        <taxon>Pezizomycotina</taxon>
        <taxon>Eurotiomycetes</taxon>
        <taxon>Eurotiomycetidae</taxon>
        <taxon>Onygenales</taxon>
        <taxon>Onygenales incertae sedis</taxon>
        <taxon>Polytolypa</taxon>
    </lineage>
</organism>
<dbReference type="PANTHER" id="PTHR36854:SF1">
    <property type="entry name" value="TRANSMEMBRANE PROTEIN"/>
    <property type="match status" value="1"/>
</dbReference>
<feature type="chain" id="PRO_5013197035" description="AN1-type domain-containing protein" evidence="1">
    <location>
        <begin position="24"/>
        <end position="146"/>
    </location>
</feature>
<proteinExistence type="predicted"/>
<evidence type="ECO:0000313" key="3">
    <source>
        <dbReference type="Proteomes" id="UP000224634"/>
    </source>
</evidence>
<protein>
    <recommendedName>
        <fullName evidence="4">AN1-type domain-containing protein</fullName>
    </recommendedName>
</protein>
<keyword evidence="3" id="KW-1185">Reference proteome</keyword>
<accession>A0A2B7YBR9</accession>
<evidence type="ECO:0008006" key="4">
    <source>
        <dbReference type="Google" id="ProtNLM"/>
    </source>
</evidence>
<dbReference type="Proteomes" id="UP000224634">
    <property type="component" value="Unassembled WGS sequence"/>
</dbReference>
<dbReference type="PANTHER" id="PTHR36854">
    <property type="entry name" value="CHROMOSOME 9, WHOLE GENOME SHOTGUN SEQUENCE"/>
    <property type="match status" value="1"/>
</dbReference>